<dbReference type="PANTHER" id="PTHR30183">
    <property type="entry name" value="MOLYBDENUM TRANSPORT SYSTEM PERMEASE PROTEIN MODB"/>
    <property type="match status" value="1"/>
</dbReference>
<dbReference type="Proteomes" id="UP000325291">
    <property type="component" value="Unassembled WGS sequence"/>
</dbReference>
<dbReference type="GO" id="GO:0055085">
    <property type="term" value="P:transmembrane transport"/>
    <property type="evidence" value="ECO:0007669"/>
    <property type="project" value="InterPro"/>
</dbReference>
<feature type="transmembrane region" description="Helical" evidence="7">
    <location>
        <begin position="79"/>
        <end position="102"/>
    </location>
</feature>
<comment type="caution">
    <text evidence="9">The sequence shown here is derived from an EMBL/GenBank/DDBJ whole genome shotgun (WGS) entry which is preliminary data.</text>
</comment>
<feature type="transmembrane region" description="Helical" evidence="7">
    <location>
        <begin position="544"/>
        <end position="567"/>
    </location>
</feature>
<feature type="transmembrane region" description="Helical" evidence="7">
    <location>
        <begin position="218"/>
        <end position="244"/>
    </location>
</feature>
<feature type="domain" description="ABC transmembrane type-1" evidence="8">
    <location>
        <begin position="372"/>
        <end position="567"/>
    </location>
</feature>
<evidence type="ECO:0000313" key="9">
    <source>
        <dbReference type="EMBL" id="KAA0916130.1"/>
    </source>
</evidence>
<evidence type="ECO:0000256" key="2">
    <source>
        <dbReference type="ARBA" id="ARBA00022448"/>
    </source>
</evidence>
<evidence type="ECO:0000256" key="1">
    <source>
        <dbReference type="ARBA" id="ARBA00004651"/>
    </source>
</evidence>
<dbReference type="InterPro" id="IPR035906">
    <property type="entry name" value="MetI-like_sf"/>
</dbReference>
<sequence>MGAALHAVSGVAPSSPGRALRLVVLLAVAGGVILPILAGLWETARAGFGILPAIGAETLSLDPWRMLADLPGLGTSLKLTLLTGLGATALALVLAAGTCAAVHGRMSVRAGGRLLTPFLAAPHAAVAIGLAFVLSPSGWIARALAPLAGWDRPPMLITVNDPWGGALILGLLVKEVPFLLLVMLSALSQIAVARHIAIGRALGYGRGIVWVKVILPQVWPLIRLPVMVVLAYSLSVVDMALILGPSNPPTLAVMLLRLFSAPDTAMLLPASAGAVLQGVLVALSFGLLLLVERGGKRVGLWWLRRGGRGLSAEPGLMLTSGVTATVMIAGALGMLALVVWSLAWRWSWPGMLPESWSLRAWMAPGTGWGRALWHTVLLAFATTGLALALAVAWLEGEDRARMRRARWAEALIYLPLLVPQIAFLYGLNVLFLRFDLSGGMAAVVWAQALFVFPYVMIALSDPWRALDPGLPRAAAALGAGPWRRLWAVKLPVLLTPLLTAAAIGVAVSVAQYLPTLFMGAGRIATLTTEAVTLSSSSDRRVTGVYATLQAGLPFAVYAAAFLIPVLAHRNRRGLQGGGPGA</sequence>
<comment type="similarity">
    <text evidence="7">Belongs to the binding-protein-dependent transport system permease family.</text>
</comment>
<proteinExistence type="inferred from homology"/>
<comment type="subcellular location">
    <subcellularLocation>
        <location evidence="1 7">Cell membrane</location>
        <topology evidence="1 7">Multi-pass membrane protein</topology>
    </subcellularLocation>
</comment>
<name>A0A5A9ZG52_9RHOB</name>
<dbReference type="PROSITE" id="PS50928">
    <property type="entry name" value="ABC_TM1"/>
    <property type="match status" value="2"/>
</dbReference>
<gene>
    <name evidence="9" type="ORF">FLO80_10405</name>
</gene>
<dbReference type="CDD" id="cd06261">
    <property type="entry name" value="TM_PBP2"/>
    <property type="match status" value="1"/>
</dbReference>
<dbReference type="PANTHER" id="PTHR30183:SF6">
    <property type="entry name" value="INNER MEMBRANE ABC TRANSPORTER PERMEASE PROTEIN YNJC"/>
    <property type="match status" value="1"/>
</dbReference>
<organism evidence="9 10">
    <name type="scientific">Aquicoccus porphyridii</name>
    <dbReference type="NCBI Taxonomy" id="1852029"/>
    <lineage>
        <taxon>Bacteria</taxon>
        <taxon>Pseudomonadati</taxon>
        <taxon>Pseudomonadota</taxon>
        <taxon>Alphaproteobacteria</taxon>
        <taxon>Rhodobacterales</taxon>
        <taxon>Paracoccaceae</taxon>
        <taxon>Aquicoccus</taxon>
    </lineage>
</organism>
<dbReference type="RefSeq" id="WP_111368109.1">
    <property type="nucleotide sequence ID" value="NZ_VINQ01000006.1"/>
</dbReference>
<feature type="transmembrane region" description="Helical" evidence="7">
    <location>
        <begin position="178"/>
        <end position="197"/>
    </location>
</feature>
<evidence type="ECO:0000256" key="5">
    <source>
        <dbReference type="ARBA" id="ARBA00022989"/>
    </source>
</evidence>
<evidence type="ECO:0000256" key="6">
    <source>
        <dbReference type="ARBA" id="ARBA00023136"/>
    </source>
</evidence>
<evidence type="ECO:0000256" key="3">
    <source>
        <dbReference type="ARBA" id="ARBA00022475"/>
    </source>
</evidence>
<feature type="domain" description="ABC transmembrane type-1" evidence="8">
    <location>
        <begin position="73"/>
        <end position="289"/>
    </location>
</feature>
<evidence type="ECO:0000256" key="4">
    <source>
        <dbReference type="ARBA" id="ARBA00022692"/>
    </source>
</evidence>
<feature type="transmembrane region" description="Helical" evidence="7">
    <location>
        <begin position="312"/>
        <end position="343"/>
    </location>
</feature>
<feature type="transmembrane region" description="Helical" evidence="7">
    <location>
        <begin position="371"/>
        <end position="394"/>
    </location>
</feature>
<evidence type="ECO:0000259" key="8">
    <source>
        <dbReference type="PROSITE" id="PS50928"/>
    </source>
</evidence>
<feature type="transmembrane region" description="Helical" evidence="7">
    <location>
        <begin position="406"/>
        <end position="427"/>
    </location>
</feature>
<keyword evidence="2 7" id="KW-0813">Transport</keyword>
<evidence type="ECO:0000313" key="10">
    <source>
        <dbReference type="Proteomes" id="UP000325291"/>
    </source>
</evidence>
<evidence type="ECO:0000256" key="7">
    <source>
        <dbReference type="RuleBase" id="RU363032"/>
    </source>
</evidence>
<dbReference type="EMBL" id="VINQ01000006">
    <property type="protein sequence ID" value="KAA0916130.1"/>
    <property type="molecule type" value="Genomic_DNA"/>
</dbReference>
<reference evidence="9 10" key="1">
    <citation type="submission" date="2019-07" db="EMBL/GenBank/DDBJ databases">
        <title>Aquicoccus porphyridii gen. nov., sp. nov., isolated from a small marine red alga, Porphyridium marinum.</title>
        <authorList>
            <person name="Liu L."/>
        </authorList>
    </citation>
    <scope>NUCLEOTIDE SEQUENCE [LARGE SCALE GENOMIC DNA]</scope>
    <source>
        <strain evidence="9 10">L1 8-17</strain>
    </source>
</reference>
<feature type="transmembrane region" description="Helical" evidence="7">
    <location>
        <begin position="264"/>
        <end position="291"/>
    </location>
</feature>
<dbReference type="Gene3D" id="1.10.3720.10">
    <property type="entry name" value="MetI-like"/>
    <property type="match status" value="2"/>
</dbReference>
<feature type="transmembrane region" description="Helical" evidence="7">
    <location>
        <begin position="22"/>
        <end position="41"/>
    </location>
</feature>
<feature type="transmembrane region" description="Helical" evidence="7">
    <location>
        <begin position="439"/>
        <end position="459"/>
    </location>
</feature>
<keyword evidence="3" id="KW-1003">Cell membrane</keyword>
<feature type="transmembrane region" description="Helical" evidence="7">
    <location>
        <begin position="114"/>
        <end position="134"/>
    </location>
</feature>
<keyword evidence="5 7" id="KW-1133">Transmembrane helix</keyword>
<feature type="transmembrane region" description="Helical" evidence="7">
    <location>
        <begin position="492"/>
        <end position="513"/>
    </location>
</feature>
<dbReference type="AlphaFoldDB" id="A0A5A9ZG52"/>
<dbReference type="SUPFAM" id="SSF161098">
    <property type="entry name" value="MetI-like"/>
    <property type="match status" value="2"/>
</dbReference>
<keyword evidence="6 7" id="KW-0472">Membrane</keyword>
<dbReference type="Pfam" id="PF00528">
    <property type="entry name" value="BPD_transp_1"/>
    <property type="match status" value="1"/>
</dbReference>
<keyword evidence="4 7" id="KW-0812">Transmembrane</keyword>
<accession>A0A5A9ZG52</accession>
<keyword evidence="10" id="KW-1185">Reference proteome</keyword>
<dbReference type="GO" id="GO:0005886">
    <property type="term" value="C:plasma membrane"/>
    <property type="evidence" value="ECO:0007669"/>
    <property type="project" value="UniProtKB-SubCell"/>
</dbReference>
<dbReference type="InterPro" id="IPR000515">
    <property type="entry name" value="MetI-like"/>
</dbReference>
<protein>
    <submittedName>
        <fullName evidence="9">ABC transporter permease subunit</fullName>
    </submittedName>
</protein>